<accession>A0A5C3LJK8</accession>
<evidence type="ECO:0000256" key="2">
    <source>
        <dbReference type="SAM" id="Phobius"/>
    </source>
</evidence>
<organism evidence="3 4">
    <name type="scientific">Crucibulum laeve</name>
    <dbReference type="NCBI Taxonomy" id="68775"/>
    <lineage>
        <taxon>Eukaryota</taxon>
        <taxon>Fungi</taxon>
        <taxon>Dikarya</taxon>
        <taxon>Basidiomycota</taxon>
        <taxon>Agaricomycotina</taxon>
        <taxon>Agaricomycetes</taxon>
        <taxon>Agaricomycetidae</taxon>
        <taxon>Agaricales</taxon>
        <taxon>Agaricineae</taxon>
        <taxon>Nidulariaceae</taxon>
        <taxon>Crucibulum</taxon>
    </lineage>
</organism>
<protein>
    <submittedName>
        <fullName evidence="3">Uncharacterized protein</fullName>
    </submittedName>
</protein>
<proteinExistence type="predicted"/>
<dbReference type="EMBL" id="ML213659">
    <property type="protein sequence ID" value="TFK32918.1"/>
    <property type="molecule type" value="Genomic_DNA"/>
</dbReference>
<dbReference type="OrthoDB" id="3063096at2759"/>
<dbReference type="AlphaFoldDB" id="A0A5C3LJK8"/>
<feature type="transmembrane region" description="Helical" evidence="2">
    <location>
        <begin position="356"/>
        <end position="378"/>
    </location>
</feature>
<feature type="compositionally biased region" description="Low complexity" evidence="1">
    <location>
        <begin position="140"/>
        <end position="155"/>
    </location>
</feature>
<keyword evidence="2" id="KW-0472">Membrane</keyword>
<feature type="region of interest" description="Disordered" evidence="1">
    <location>
        <begin position="130"/>
        <end position="155"/>
    </location>
</feature>
<reference evidence="3 4" key="1">
    <citation type="journal article" date="2019" name="Nat. Ecol. Evol.">
        <title>Megaphylogeny resolves global patterns of mushroom evolution.</title>
        <authorList>
            <person name="Varga T."/>
            <person name="Krizsan K."/>
            <person name="Foldi C."/>
            <person name="Dima B."/>
            <person name="Sanchez-Garcia M."/>
            <person name="Sanchez-Ramirez S."/>
            <person name="Szollosi G.J."/>
            <person name="Szarkandi J.G."/>
            <person name="Papp V."/>
            <person name="Albert L."/>
            <person name="Andreopoulos W."/>
            <person name="Angelini C."/>
            <person name="Antonin V."/>
            <person name="Barry K.W."/>
            <person name="Bougher N.L."/>
            <person name="Buchanan P."/>
            <person name="Buyck B."/>
            <person name="Bense V."/>
            <person name="Catcheside P."/>
            <person name="Chovatia M."/>
            <person name="Cooper J."/>
            <person name="Damon W."/>
            <person name="Desjardin D."/>
            <person name="Finy P."/>
            <person name="Geml J."/>
            <person name="Haridas S."/>
            <person name="Hughes K."/>
            <person name="Justo A."/>
            <person name="Karasinski D."/>
            <person name="Kautmanova I."/>
            <person name="Kiss B."/>
            <person name="Kocsube S."/>
            <person name="Kotiranta H."/>
            <person name="LaButti K.M."/>
            <person name="Lechner B.E."/>
            <person name="Liimatainen K."/>
            <person name="Lipzen A."/>
            <person name="Lukacs Z."/>
            <person name="Mihaltcheva S."/>
            <person name="Morgado L.N."/>
            <person name="Niskanen T."/>
            <person name="Noordeloos M.E."/>
            <person name="Ohm R.A."/>
            <person name="Ortiz-Santana B."/>
            <person name="Ovrebo C."/>
            <person name="Racz N."/>
            <person name="Riley R."/>
            <person name="Savchenko A."/>
            <person name="Shiryaev A."/>
            <person name="Soop K."/>
            <person name="Spirin V."/>
            <person name="Szebenyi C."/>
            <person name="Tomsovsky M."/>
            <person name="Tulloss R.E."/>
            <person name="Uehling J."/>
            <person name="Grigoriev I.V."/>
            <person name="Vagvolgyi C."/>
            <person name="Papp T."/>
            <person name="Martin F.M."/>
            <person name="Miettinen O."/>
            <person name="Hibbett D.S."/>
            <person name="Nagy L.G."/>
        </authorList>
    </citation>
    <scope>NUCLEOTIDE SEQUENCE [LARGE SCALE GENOMIC DNA]</scope>
    <source>
        <strain evidence="3 4">CBS 166.37</strain>
    </source>
</reference>
<name>A0A5C3LJK8_9AGAR</name>
<evidence type="ECO:0000313" key="3">
    <source>
        <dbReference type="EMBL" id="TFK32918.1"/>
    </source>
</evidence>
<evidence type="ECO:0000313" key="4">
    <source>
        <dbReference type="Proteomes" id="UP000308652"/>
    </source>
</evidence>
<keyword evidence="2" id="KW-1133">Transmembrane helix</keyword>
<sequence>MAQKSFSPTHTLPFHPLRTVELLRPSVDRVLILPSPASYAANKMTHRRHARPRFLNSTSSYDPVSNAISNLTMMQMIADAYEDARVIWDENKVLEMKEDSDPGLYGPNDAQKSVEDWLVWAHFIPRASRHHPKAPQIEEPAPASQPKSSSSFSNAATLSSPLRRYLKIVTPSVRKQKFVQALVPASAARQVARVVPKTVTSLLHLRSKSNLGAIPPPLTKDAVAKPEVPIAPYKFTPRKRFEYRNYIHRRTYSESRTIVPCTPTGPQPRRKCISAPSVLQHSFPYSIPHGLLTPQTDRAASFEGPSSYSSSTCGWSHPVLRQTKSIPVVPTERTIEQTQKWKFSPTAMIKSFLFDLALNIFVVCFFTITVLTVIYFVAHWGKSSLRGDEEESD</sequence>
<gene>
    <name evidence="3" type="ORF">BDQ12DRAFT_471049</name>
</gene>
<keyword evidence="2" id="KW-0812">Transmembrane</keyword>
<evidence type="ECO:0000256" key="1">
    <source>
        <dbReference type="SAM" id="MobiDB-lite"/>
    </source>
</evidence>
<dbReference type="Proteomes" id="UP000308652">
    <property type="component" value="Unassembled WGS sequence"/>
</dbReference>
<keyword evidence="4" id="KW-1185">Reference proteome</keyword>